<dbReference type="EMBL" id="QXQB01000004">
    <property type="protein sequence ID" value="RJX38270.1"/>
    <property type="molecule type" value="Genomic_DNA"/>
</dbReference>
<dbReference type="OrthoDB" id="2612455at2"/>
<dbReference type="Proteomes" id="UP000267798">
    <property type="component" value="Unassembled WGS sequence"/>
</dbReference>
<reference evidence="2 3" key="1">
    <citation type="submission" date="2018-09" db="EMBL/GenBank/DDBJ databases">
        <title>Paenibacillus aracenensis nov. sp. isolated from a cave in southern Spain.</title>
        <authorList>
            <person name="Jurado V."/>
            <person name="Gutierrez-Patricio S."/>
            <person name="Gonzalez-Pimentel J.L."/>
            <person name="Miller A.Z."/>
            <person name="Laiz L."/>
            <person name="Saiz-Jimenez C."/>
        </authorList>
    </citation>
    <scope>NUCLEOTIDE SEQUENCE [LARGE SCALE GENOMIC DNA]</scope>
    <source>
        <strain evidence="2 3">JCM 19203</strain>
    </source>
</reference>
<keyword evidence="1" id="KW-0812">Transmembrane</keyword>
<keyword evidence="1" id="KW-1133">Transmembrane helix</keyword>
<organism evidence="2 3">
    <name type="scientific">Paenibacillus pinisoli</name>
    <dbReference type="NCBI Taxonomy" id="1276110"/>
    <lineage>
        <taxon>Bacteria</taxon>
        <taxon>Bacillati</taxon>
        <taxon>Bacillota</taxon>
        <taxon>Bacilli</taxon>
        <taxon>Bacillales</taxon>
        <taxon>Paenibacillaceae</taxon>
        <taxon>Paenibacillus</taxon>
    </lineage>
</organism>
<dbReference type="RefSeq" id="WP_120113086.1">
    <property type="nucleotide sequence ID" value="NZ_QXQB01000004.1"/>
</dbReference>
<keyword evidence="3" id="KW-1185">Reference proteome</keyword>
<name>A0A3A6PDV0_9BACL</name>
<evidence type="ECO:0000313" key="2">
    <source>
        <dbReference type="EMBL" id="RJX38270.1"/>
    </source>
</evidence>
<gene>
    <name evidence="2" type="ORF">D3P09_19615</name>
</gene>
<protein>
    <submittedName>
        <fullName evidence="2">Uncharacterized protein</fullName>
    </submittedName>
</protein>
<dbReference type="AlphaFoldDB" id="A0A3A6PDV0"/>
<sequence length="204" mass="22188">MEQQQNGKRSWALPITLVLLVFSLMGNILLYTKHIEHTRSNTELTGETIFQGFKDGQEQVARWSASMGEIGQYASSEPALARLTAAHLADSIQGDRDGLTVLMEQAAAIDASVYGEASEAYRAYEEKLTGELRVIGAGSGPITEAEQGAIVEVQSSFVNLAEILSAFHYAMEGDRNSMFRLSGGHDWIEIAAELQKAIKSYTGA</sequence>
<feature type="transmembrane region" description="Helical" evidence="1">
    <location>
        <begin position="12"/>
        <end position="31"/>
    </location>
</feature>
<accession>A0A3A6PDV0</accession>
<evidence type="ECO:0000256" key="1">
    <source>
        <dbReference type="SAM" id="Phobius"/>
    </source>
</evidence>
<proteinExistence type="predicted"/>
<evidence type="ECO:0000313" key="3">
    <source>
        <dbReference type="Proteomes" id="UP000267798"/>
    </source>
</evidence>
<comment type="caution">
    <text evidence="2">The sequence shown here is derived from an EMBL/GenBank/DDBJ whole genome shotgun (WGS) entry which is preliminary data.</text>
</comment>
<keyword evidence="1" id="KW-0472">Membrane</keyword>